<keyword evidence="4 8" id="KW-0479">Metal-binding</keyword>
<comment type="cofactor">
    <cofactor evidence="8">
        <name>a divalent metal cation</name>
        <dbReference type="ChEBI" id="CHEBI:60240"/>
    </cofactor>
    <text evidence="8">Binds 2 divalent metal cations per subunit.</text>
</comment>
<dbReference type="Proteomes" id="UP000177486">
    <property type="component" value="Unassembled WGS sequence"/>
</dbReference>
<evidence type="ECO:0000256" key="2">
    <source>
        <dbReference type="ARBA" id="ARBA00022438"/>
    </source>
</evidence>
<feature type="binding site" evidence="8">
    <location>
        <position position="184"/>
    </location>
    <ligand>
        <name>Zn(2+)</name>
        <dbReference type="ChEBI" id="CHEBI:29105"/>
        <label>1</label>
    </ligand>
</feature>
<keyword evidence="3" id="KW-0645">Protease</keyword>
<evidence type="ECO:0000256" key="1">
    <source>
        <dbReference type="ARBA" id="ARBA00006272"/>
    </source>
</evidence>
<dbReference type="EMBL" id="MHMQ01000033">
    <property type="protein sequence ID" value="OGZ29697.1"/>
    <property type="molecule type" value="Genomic_DNA"/>
</dbReference>
<comment type="similarity">
    <text evidence="1 6">Belongs to the peptidase M42 family.</text>
</comment>
<accession>A0A1G2EVD6</accession>
<dbReference type="GO" id="GO:0004177">
    <property type="term" value="F:aminopeptidase activity"/>
    <property type="evidence" value="ECO:0007669"/>
    <property type="project" value="UniProtKB-UniRule"/>
</dbReference>
<evidence type="ECO:0000256" key="6">
    <source>
        <dbReference type="PIRNR" id="PIRNR001123"/>
    </source>
</evidence>
<sequence length="368" mass="41190">MGRVNETLLKQLIELPAPSGSEWLFQQKWMSLVKPYADEVVVLDRALGNCAAVLNKGGLPKIMFSAHSDEVRMVVGSIAENGFIFLKNDEGIDLSLVPGREVWIINLKNELIRGVIGRWATHLEGIIFKQEDSDARKIHEYWIDIGVKNGIEIRQRGIEEGCPVIFSSGYHKLNAGFYYGRNLDNRAGVYVLVEMLKTLYKTRDRLKAEVWIVSTVQEESSDTMPVKIAAEVIKPDVGIIIDTEEACDYPAFDDLDRDYYGNVKLEEGPVLRRGLSINPTVSDLLKKIAKKFNIPHRIGAVARSEGAVTEASYLAIAGLGIPVGEVLIPIRYMHSPYQLGAFDDLYQTKKLLTCFTRALNSKTILGYK</sequence>
<evidence type="ECO:0000256" key="4">
    <source>
        <dbReference type="ARBA" id="ARBA00022723"/>
    </source>
</evidence>
<dbReference type="Gene3D" id="2.40.30.40">
    <property type="entry name" value="Peptidase M42, domain 2"/>
    <property type="match status" value="1"/>
</dbReference>
<keyword evidence="2" id="KW-0031">Aminopeptidase</keyword>
<evidence type="ECO:0000313" key="10">
    <source>
        <dbReference type="Proteomes" id="UP000177486"/>
    </source>
</evidence>
<organism evidence="9 10">
    <name type="scientific">Candidatus Niyogibacteria bacterium RIFCSPLOWO2_01_FULL_45_48</name>
    <dbReference type="NCBI Taxonomy" id="1801724"/>
    <lineage>
        <taxon>Bacteria</taxon>
        <taxon>Candidatus Niyogiibacteriota</taxon>
    </lineage>
</organism>
<dbReference type="PANTHER" id="PTHR32481">
    <property type="entry name" value="AMINOPEPTIDASE"/>
    <property type="match status" value="1"/>
</dbReference>
<dbReference type="InterPro" id="IPR023367">
    <property type="entry name" value="Peptidase_M42_dom2"/>
</dbReference>
<dbReference type="PANTHER" id="PTHR32481:SF0">
    <property type="entry name" value="AMINOPEPTIDASE YPDE-RELATED"/>
    <property type="match status" value="1"/>
</dbReference>
<dbReference type="GO" id="GO:0006508">
    <property type="term" value="P:proteolysis"/>
    <property type="evidence" value="ECO:0007669"/>
    <property type="project" value="UniProtKB-KW"/>
</dbReference>
<feature type="active site" description="Proton acceptor" evidence="7">
    <location>
        <position position="218"/>
    </location>
</feature>
<proteinExistence type="inferred from homology"/>
<evidence type="ECO:0000256" key="7">
    <source>
        <dbReference type="PIRSR" id="PIRSR001123-1"/>
    </source>
</evidence>
<protein>
    <recommendedName>
        <fullName evidence="11">Peptidase M42</fullName>
    </recommendedName>
</protein>
<evidence type="ECO:0008006" key="11">
    <source>
        <dbReference type="Google" id="ProtNLM"/>
    </source>
</evidence>
<feature type="binding site" evidence="8">
    <location>
        <position position="242"/>
    </location>
    <ligand>
        <name>Zn(2+)</name>
        <dbReference type="ChEBI" id="CHEBI:29105"/>
        <label>1</label>
    </ligand>
</feature>
<feature type="binding site" evidence="8">
    <location>
        <position position="67"/>
    </location>
    <ligand>
        <name>Zn(2+)</name>
        <dbReference type="ChEBI" id="CHEBI:29105"/>
        <label>1</label>
    </ligand>
</feature>
<gene>
    <name evidence="9" type="ORF">A2931_01360</name>
</gene>
<name>A0A1G2EVD6_9BACT</name>
<dbReference type="Gene3D" id="3.40.630.10">
    <property type="entry name" value="Zn peptidases"/>
    <property type="match status" value="1"/>
</dbReference>
<dbReference type="Pfam" id="PF05343">
    <property type="entry name" value="Peptidase_M42"/>
    <property type="match status" value="1"/>
</dbReference>
<dbReference type="InterPro" id="IPR008007">
    <property type="entry name" value="Peptidase_M42"/>
</dbReference>
<comment type="caution">
    <text evidence="9">The sequence shown here is derived from an EMBL/GenBank/DDBJ whole genome shotgun (WGS) entry which is preliminary data.</text>
</comment>
<dbReference type="SUPFAM" id="SSF101821">
    <property type="entry name" value="Aminopeptidase/glucanase lid domain"/>
    <property type="match status" value="1"/>
</dbReference>
<feature type="binding site" evidence="8">
    <location>
        <position position="184"/>
    </location>
    <ligand>
        <name>Zn(2+)</name>
        <dbReference type="ChEBI" id="CHEBI:29105"/>
        <label>2</label>
    </ligand>
</feature>
<evidence type="ECO:0000256" key="3">
    <source>
        <dbReference type="ARBA" id="ARBA00022670"/>
    </source>
</evidence>
<dbReference type="InterPro" id="IPR051464">
    <property type="entry name" value="Peptidase_M42_aminopept"/>
</dbReference>
<feature type="binding site" evidence="8">
    <location>
        <position position="219"/>
    </location>
    <ligand>
        <name>Zn(2+)</name>
        <dbReference type="ChEBI" id="CHEBI:29105"/>
        <label>2</label>
    </ligand>
</feature>
<dbReference type="PIRSF" id="PIRSF001123">
    <property type="entry name" value="PepA_GA"/>
    <property type="match status" value="1"/>
</dbReference>
<evidence type="ECO:0000313" key="9">
    <source>
        <dbReference type="EMBL" id="OGZ29697.1"/>
    </source>
</evidence>
<dbReference type="SUPFAM" id="SSF53187">
    <property type="entry name" value="Zn-dependent exopeptidases"/>
    <property type="match status" value="1"/>
</dbReference>
<evidence type="ECO:0000256" key="8">
    <source>
        <dbReference type="PIRSR" id="PIRSR001123-2"/>
    </source>
</evidence>
<evidence type="ECO:0000256" key="5">
    <source>
        <dbReference type="ARBA" id="ARBA00022801"/>
    </source>
</evidence>
<dbReference type="GO" id="GO:0046872">
    <property type="term" value="F:metal ion binding"/>
    <property type="evidence" value="ECO:0007669"/>
    <property type="project" value="UniProtKB-UniRule"/>
</dbReference>
<feature type="binding site" evidence="8">
    <location>
        <position position="334"/>
    </location>
    <ligand>
        <name>Zn(2+)</name>
        <dbReference type="ChEBI" id="CHEBI:29105"/>
        <label>2</label>
    </ligand>
</feature>
<keyword evidence="5" id="KW-0378">Hydrolase</keyword>
<reference evidence="9 10" key="1">
    <citation type="journal article" date="2016" name="Nat. Commun.">
        <title>Thousands of microbial genomes shed light on interconnected biogeochemical processes in an aquifer system.</title>
        <authorList>
            <person name="Anantharaman K."/>
            <person name="Brown C.T."/>
            <person name="Hug L.A."/>
            <person name="Sharon I."/>
            <person name="Castelle C.J."/>
            <person name="Probst A.J."/>
            <person name="Thomas B.C."/>
            <person name="Singh A."/>
            <person name="Wilkins M.J."/>
            <person name="Karaoz U."/>
            <person name="Brodie E.L."/>
            <person name="Williams K.H."/>
            <person name="Hubbard S.S."/>
            <person name="Banfield J.F."/>
        </authorList>
    </citation>
    <scope>NUCLEOTIDE SEQUENCE [LARGE SCALE GENOMIC DNA]</scope>
</reference>
<dbReference type="AlphaFoldDB" id="A0A1G2EVD6"/>